<evidence type="ECO:0000259" key="3">
    <source>
        <dbReference type="PROSITE" id="PS50085"/>
    </source>
</evidence>
<dbReference type="GO" id="GO:0051056">
    <property type="term" value="P:regulation of small GTPase mediated signal transduction"/>
    <property type="evidence" value="ECO:0007669"/>
    <property type="project" value="InterPro"/>
</dbReference>
<dbReference type="SUPFAM" id="SSF111347">
    <property type="entry name" value="Rap/Ran-GAP"/>
    <property type="match status" value="2"/>
</dbReference>
<dbReference type="PANTHER" id="PTHR21344">
    <property type="entry name" value="RAL GTPASE-ACTIVATING PROTEIN SUBUNIT BETA"/>
    <property type="match status" value="1"/>
</dbReference>
<dbReference type="InterPro" id="IPR039930">
    <property type="entry name" value="RALGAPB"/>
</dbReference>
<dbReference type="InterPro" id="IPR046859">
    <property type="entry name" value="RGPA/RALGAPB_N"/>
</dbReference>
<feature type="region of interest" description="Disordered" evidence="2">
    <location>
        <begin position="833"/>
        <end position="853"/>
    </location>
</feature>
<dbReference type="GO" id="GO:0005096">
    <property type="term" value="F:GTPase activator activity"/>
    <property type="evidence" value="ECO:0007669"/>
    <property type="project" value="UniProtKB-KW"/>
</dbReference>
<evidence type="ECO:0000256" key="1">
    <source>
        <dbReference type="ARBA" id="ARBA00022468"/>
    </source>
</evidence>
<comment type="caution">
    <text evidence="4">The sequence shown here is derived from an EMBL/GenBank/DDBJ whole genome shotgun (WGS) entry which is preliminary data.</text>
</comment>
<dbReference type="Pfam" id="PF20412">
    <property type="entry name" value="RALGAPB_N"/>
    <property type="match status" value="1"/>
</dbReference>
<dbReference type="PROSITE" id="PS50085">
    <property type="entry name" value="RAPGAP"/>
    <property type="match status" value="1"/>
</dbReference>
<feature type="compositionally biased region" description="Basic and acidic residues" evidence="2">
    <location>
        <begin position="841"/>
        <end position="853"/>
    </location>
</feature>
<accession>A0AA88NYA4</accession>
<evidence type="ECO:0000313" key="4">
    <source>
        <dbReference type="EMBL" id="KAK2861578.1"/>
    </source>
</evidence>
<feature type="region of interest" description="Disordered" evidence="2">
    <location>
        <begin position="372"/>
        <end position="448"/>
    </location>
</feature>
<reference evidence="4" key="1">
    <citation type="submission" date="2023-07" db="EMBL/GenBank/DDBJ databases">
        <title>Chromosome-level Genome Assembly of Striped Snakehead (Channa striata).</title>
        <authorList>
            <person name="Liu H."/>
        </authorList>
    </citation>
    <scope>NUCLEOTIDE SEQUENCE</scope>
    <source>
        <strain evidence="4">Gz</strain>
        <tissue evidence="4">Muscle</tissue>
    </source>
</reference>
<dbReference type="InterPro" id="IPR035974">
    <property type="entry name" value="Rap/Ran-GAP_sf"/>
</dbReference>
<evidence type="ECO:0000256" key="2">
    <source>
        <dbReference type="SAM" id="MobiDB-lite"/>
    </source>
</evidence>
<name>A0AA88NYA4_CHASR</name>
<sequence>MDQSQASGPGHVSVLSCFPPSVGRDVAFAVVKPLRASMGNPDSHSLLCTDRQVRWTMEVLCYGLTLPLDGDTVRLCVDVYTDWLMALVFPRDSIPLPVSRDPNLYIQKILRHLYNLFLPRSDQGSPVYQSLCQQVLCAVQTLARESSTMSRDTWESLLHFLLRINHAMLAPPTAAGGVSHLSMAVLLEVWLLSCCRCFPSRSLWQTCRRMLSGWRHQPAVVEQWSRVVAALTSRFLLLSFGPFFPAFKVPEEDAALIPADLDDDRVPETWFRFLHMFGNPVDLSRPVLVCSTPSVQEEPLRHGDGRLPNIFFRAMRGVSTLVDAFLGVTVVNKEPTELLPNTGPSARTHFRDRLPSFGVAVTKSAFKDRLPSYGFSRPRSGSAPPTPVNILSMPSAPPSTNTTPSHNSRLKAANVSKATSKPPAVLSSSHHWKSNSPPSTPSLCSSPRPSPSPLRCKVDSVLHLFGFWLFEAALVHRDSAGRDDVTVMSERWGPGRAEACGTLCRIFTCKKTAENILPVYLARFYLVLLQDLQVWEGSCPTVLASILLNSTRLFCCDLPGVNLLFPSFVSALENVLLNRELLRFRSFVNLVDLRRSSIQVLLSLLPLPLQFGSVQSEVLPDRQVSGDDVTATSFLSLRPRLFSVLVGALQTETDASNTQVILAAMLNLVQDSALVQAAGHTQQETESWPGVARRRRWTSDTSELSGTRWTTGTNAAGVLWVQVVRLLTQRLTAHWKNEPAVCLSALEVLGGLAKIEVEVEEAERRGAVSSVCGHIVYQCSRPPPLHSRDLHSVIVTAFHCLNVWLTQHPALLNQQDCLLEVLEIVELGISGSKSRQGQEGTSKEDKELNPASHRVKEAAEATLSCVMQVSGGFLTVGDSPNEDALAGLNENRLKKFRYFAVDGSVILAMLEEHTGPGQALCPSLTVVIRGPSGHHTWTLQLHLQPRDGRILSQKTLIPDHQGAVQDDAGIRCGIKHLLFPENTDRVLPVDADLSIPALNEEVSEEVQQQLDRLRVALRTQRQIEAWLRDSGSPVVMTTCKPPPPVSNFQTARLFLSNLGLLTPETLKDPGTSGVPAQLVSLDPSLPGFSEDLRCLDQVSSRTCDCAFIFYVRAGQRTSAEILRNVESRCNIPSHFLDFLSSLGRPVEAGQPQKSGVSASEFSTVLGDSGGGSFNGERFVLKFTDALTEVTFIIPSSSSSSSSHSLSFQWLKSPEETRLESQSNLQFSPDFTSEPTSPPDEDFKPCFATVASSECKVLIVWVEHFEDIESFPLSELLSETKKQTPKRSLNVQVIFIHPLKTGLYRICYRGNATSKVSVVVPLVNGSVVSKRSLGFLVRETVINCCHRRRLESDSAPPPYVRRKHMISDVILRYRNRCSEPAFYSALFRDL</sequence>
<dbReference type="EMBL" id="JAUPFM010000001">
    <property type="protein sequence ID" value="KAK2861578.1"/>
    <property type="molecule type" value="Genomic_DNA"/>
</dbReference>
<proteinExistence type="predicted"/>
<feature type="domain" description="Rap-GAP" evidence="3">
    <location>
        <begin position="1092"/>
        <end position="1349"/>
    </location>
</feature>
<evidence type="ECO:0000313" key="5">
    <source>
        <dbReference type="Proteomes" id="UP001187415"/>
    </source>
</evidence>
<dbReference type="Proteomes" id="UP001187415">
    <property type="component" value="Unassembled WGS sequence"/>
</dbReference>
<dbReference type="PANTHER" id="PTHR21344:SF1">
    <property type="entry name" value="RAL GTPASE-ACTIVATING PROTEIN SUBUNIT BETA"/>
    <property type="match status" value="1"/>
</dbReference>
<protein>
    <recommendedName>
        <fullName evidence="3">Rap-GAP domain-containing protein</fullName>
    </recommendedName>
</protein>
<keyword evidence="5" id="KW-1185">Reference proteome</keyword>
<organism evidence="4 5">
    <name type="scientific">Channa striata</name>
    <name type="common">Snakehead murrel</name>
    <name type="synonym">Ophicephalus striatus</name>
    <dbReference type="NCBI Taxonomy" id="64152"/>
    <lineage>
        <taxon>Eukaryota</taxon>
        <taxon>Metazoa</taxon>
        <taxon>Chordata</taxon>
        <taxon>Craniata</taxon>
        <taxon>Vertebrata</taxon>
        <taxon>Euteleostomi</taxon>
        <taxon>Actinopterygii</taxon>
        <taxon>Neopterygii</taxon>
        <taxon>Teleostei</taxon>
        <taxon>Neoteleostei</taxon>
        <taxon>Acanthomorphata</taxon>
        <taxon>Anabantaria</taxon>
        <taxon>Anabantiformes</taxon>
        <taxon>Channoidei</taxon>
        <taxon>Channidae</taxon>
        <taxon>Channa</taxon>
    </lineage>
</organism>
<keyword evidence="1" id="KW-0343">GTPase activation</keyword>
<dbReference type="InterPro" id="IPR000331">
    <property type="entry name" value="Rap/Ran_GAP_dom"/>
</dbReference>
<feature type="compositionally biased region" description="Low complexity" evidence="2">
    <location>
        <begin position="392"/>
        <end position="405"/>
    </location>
</feature>
<gene>
    <name evidence="4" type="ORF">Q5P01_001111</name>
</gene>